<reference evidence="4" key="1">
    <citation type="journal article" date="2012" name="J. Bacteriol.">
        <title>Revised Genome Sequence of Burkholderia thailandensis MSMB43 with Improved Annotation.</title>
        <authorList>
            <person name="Zhuo Y."/>
            <person name="Liu L."/>
            <person name="Wang Q."/>
            <person name="Liu X."/>
            <person name="Ren B."/>
            <person name="Liu M."/>
            <person name="Ni P."/>
            <person name="Cheng Y.Q."/>
            <person name="Zhang L."/>
        </authorList>
    </citation>
    <scope>NUCLEOTIDE SEQUENCE [LARGE SCALE GENOMIC DNA]</scope>
    <source>
        <strain evidence="4">MSMB43</strain>
    </source>
</reference>
<dbReference type="SUPFAM" id="SSF54909">
    <property type="entry name" value="Dimeric alpha+beta barrel"/>
    <property type="match status" value="1"/>
</dbReference>
<dbReference type="InterPro" id="IPR011008">
    <property type="entry name" value="Dimeric_a/b-barrel"/>
</dbReference>
<accession>A0ABN0G164</accession>
<dbReference type="PANTHER" id="PTHR35174:SF3">
    <property type="entry name" value="BLL7171 PROTEIN"/>
    <property type="match status" value="1"/>
</dbReference>
<dbReference type="Pfam" id="PF03795">
    <property type="entry name" value="YCII"/>
    <property type="match status" value="1"/>
</dbReference>
<gene>
    <name evidence="3" type="ORF">A33K_17043</name>
</gene>
<evidence type="ECO:0000313" key="3">
    <source>
        <dbReference type="EMBL" id="EIP85953.1"/>
    </source>
</evidence>
<dbReference type="EMBL" id="JH692065">
    <property type="protein sequence ID" value="EIP85953.1"/>
    <property type="molecule type" value="Genomic_DNA"/>
</dbReference>
<organism evidence="3 4">
    <name type="scientific">Burkholderia humptydooensis MSMB43</name>
    <dbReference type="NCBI Taxonomy" id="441157"/>
    <lineage>
        <taxon>Bacteria</taxon>
        <taxon>Pseudomonadati</taxon>
        <taxon>Pseudomonadota</taxon>
        <taxon>Betaproteobacteria</taxon>
        <taxon>Burkholderiales</taxon>
        <taxon>Burkholderiaceae</taxon>
        <taxon>Burkholderia</taxon>
        <taxon>pseudomallei group</taxon>
    </lineage>
</organism>
<evidence type="ECO:0000256" key="1">
    <source>
        <dbReference type="ARBA" id="ARBA00007689"/>
    </source>
</evidence>
<proteinExistence type="inferred from homology"/>
<evidence type="ECO:0000313" key="4">
    <source>
        <dbReference type="Proteomes" id="UP000004682"/>
    </source>
</evidence>
<comment type="similarity">
    <text evidence="1">Belongs to the YciI family.</text>
</comment>
<dbReference type="PANTHER" id="PTHR35174">
    <property type="entry name" value="BLL7171 PROTEIN-RELATED"/>
    <property type="match status" value="1"/>
</dbReference>
<protein>
    <submittedName>
        <fullName evidence="3">DGPF domain superfamily protein</fullName>
    </submittedName>
</protein>
<dbReference type="Proteomes" id="UP000004682">
    <property type="component" value="Unassembled WGS sequence"/>
</dbReference>
<sequence length="120" mass="13250">MTQMSYMLLIVEPRGQRAARTRAEGEALYERMRHFAGELQSRGVLIGAESLVSDDKSTRVLVRNGEVRLVDGPYAEAKEMVGGFFLLDVETQGEALAIAKGCPAAEWCSVEVREIGPCFR</sequence>
<feature type="domain" description="YCII-related" evidence="2">
    <location>
        <begin position="4"/>
        <end position="115"/>
    </location>
</feature>
<dbReference type="Gene3D" id="3.30.70.1060">
    <property type="entry name" value="Dimeric alpha+beta barrel"/>
    <property type="match status" value="1"/>
</dbReference>
<keyword evidence="4" id="KW-1185">Reference proteome</keyword>
<evidence type="ECO:0000259" key="2">
    <source>
        <dbReference type="Pfam" id="PF03795"/>
    </source>
</evidence>
<name>A0ABN0G164_9BURK</name>
<dbReference type="InterPro" id="IPR005545">
    <property type="entry name" value="YCII"/>
</dbReference>